<evidence type="ECO:0000256" key="3">
    <source>
        <dbReference type="SAM" id="SignalP"/>
    </source>
</evidence>
<reference evidence="5" key="2">
    <citation type="submission" date="2021-04" db="EMBL/GenBank/DDBJ databases">
        <authorList>
            <person name="Gilroy R."/>
        </authorList>
    </citation>
    <scope>NUCLEOTIDE SEQUENCE</scope>
    <source>
        <strain evidence="5">ChiGjej6B6-1540</strain>
    </source>
</reference>
<accession>A0A9D1RTF8</accession>
<organism evidence="5 6">
    <name type="scientific">Candidatus Flavonifractor merdipullorum</name>
    <dbReference type="NCBI Taxonomy" id="2838590"/>
    <lineage>
        <taxon>Bacteria</taxon>
        <taxon>Bacillati</taxon>
        <taxon>Bacillota</taxon>
        <taxon>Clostridia</taxon>
        <taxon>Eubacteriales</taxon>
        <taxon>Oscillospiraceae</taxon>
        <taxon>Flavonifractor</taxon>
    </lineage>
</organism>
<dbReference type="PANTHER" id="PTHR34216:SF3">
    <property type="entry name" value="POLY-BETA-1,6-N-ACETYL-D-GLUCOSAMINE N-DEACETYLASE"/>
    <property type="match status" value="1"/>
</dbReference>
<comment type="caution">
    <text evidence="5">The sequence shown here is derived from an EMBL/GenBank/DDBJ whole genome shotgun (WGS) entry which is preliminary data.</text>
</comment>
<dbReference type="Gene3D" id="3.20.20.370">
    <property type="entry name" value="Glycoside hydrolase/deacetylase"/>
    <property type="match status" value="1"/>
</dbReference>
<proteinExistence type="predicted"/>
<evidence type="ECO:0000256" key="2">
    <source>
        <dbReference type="ARBA" id="ARBA00022729"/>
    </source>
</evidence>
<evidence type="ECO:0000256" key="1">
    <source>
        <dbReference type="ARBA" id="ARBA00004613"/>
    </source>
</evidence>
<dbReference type="Pfam" id="PF01522">
    <property type="entry name" value="Polysacc_deac_1"/>
    <property type="match status" value="1"/>
</dbReference>
<dbReference type="PANTHER" id="PTHR34216">
    <property type="match status" value="1"/>
</dbReference>
<protein>
    <submittedName>
        <fullName evidence="5">Polysaccharide deacetylase family protein</fullName>
    </submittedName>
</protein>
<dbReference type="InterPro" id="IPR051398">
    <property type="entry name" value="Polysacch_Deacetylase"/>
</dbReference>
<evidence type="ECO:0000313" key="6">
    <source>
        <dbReference type="Proteomes" id="UP000824192"/>
    </source>
</evidence>
<feature type="signal peptide" evidence="3">
    <location>
        <begin position="1"/>
        <end position="27"/>
    </location>
</feature>
<dbReference type="GO" id="GO:0016810">
    <property type="term" value="F:hydrolase activity, acting on carbon-nitrogen (but not peptide) bonds"/>
    <property type="evidence" value="ECO:0007669"/>
    <property type="project" value="InterPro"/>
</dbReference>
<feature type="domain" description="NodB homology" evidence="4">
    <location>
        <begin position="91"/>
        <end position="283"/>
    </location>
</feature>
<dbReference type="GO" id="GO:0005975">
    <property type="term" value="P:carbohydrate metabolic process"/>
    <property type="evidence" value="ECO:0007669"/>
    <property type="project" value="InterPro"/>
</dbReference>
<evidence type="ECO:0000313" key="5">
    <source>
        <dbReference type="EMBL" id="HIW92993.1"/>
    </source>
</evidence>
<dbReference type="EMBL" id="DXGA01000008">
    <property type="protein sequence ID" value="HIW92993.1"/>
    <property type="molecule type" value="Genomic_DNA"/>
</dbReference>
<evidence type="ECO:0000259" key="4">
    <source>
        <dbReference type="PROSITE" id="PS51677"/>
    </source>
</evidence>
<gene>
    <name evidence="5" type="ORF">H9868_00470</name>
</gene>
<dbReference type="InterPro" id="IPR011330">
    <property type="entry name" value="Glyco_hydro/deAcase_b/a-brl"/>
</dbReference>
<dbReference type="InterPro" id="IPR002509">
    <property type="entry name" value="NODB_dom"/>
</dbReference>
<reference evidence="5" key="1">
    <citation type="journal article" date="2021" name="PeerJ">
        <title>Extensive microbial diversity within the chicken gut microbiome revealed by metagenomics and culture.</title>
        <authorList>
            <person name="Gilroy R."/>
            <person name="Ravi A."/>
            <person name="Getino M."/>
            <person name="Pursley I."/>
            <person name="Horton D.L."/>
            <person name="Alikhan N.F."/>
            <person name="Baker D."/>
            <person name="Gharbi K."/>
            <person name="Hall N."/>
            <person name="Watson M."/>
            <person name="Adriaenssens E.M."/>
            <person name="Foster-Nyarko E."/>
            <person name="Jarju S."/>
            <person name="Secka A."/>
            <person name="Antonio M."/>
            <person name="Oren A."/>
            <person name="Chaudhuri R.R."/>
            <person name="La Ragione R."/>
            <person name="Hildebrand F."/>
            <person name="Pallen M.J."/>
        </authorList>
    </citation>
    <scope>NUCLEOTIDE SEQUENCE</scope>
    <source>
        <strain evidence="5">ChiGjej6B6-1540</strain>
    </source>
</reference>
<dbReference type="PROSITE" id="PS51677">
    <property type="entry name" value="NODB"/>
    <property type="match status" value="1"/>
</dbReference>
<keyword evidence="2 3" id="KW-0732">Signal</keyword>
<name>A0A9D1RTF8_9FIRM</name>
<dbReference type="GO" id="GO:0005576">
    <property type="term" value="C:extracellular region"/>
    <property type="evidence" value="ECO:0007669"/>
    <property type="project" value="UniProtKB-SubCell"/>
</dbReference>
<feature type="chain" id="PRO_5039103711" evidence="3">
    <location>
        <begin position="28"/>
        <end position="283"/>
    </location>
</feature>
<dbReference type="Proteomes" id="UP000824192">
    <property type="component" value="Unassembled WGS sequence"/>
</dbReference>
<dbReference type="AlphaFoldDB" id="A0A9D1RTF8"/>
<sequence length="283" mass="31387">MGKHRVFSILICCLAAVLLAAGSFCLAGVAAVANQPLTVLMYHHIVEEGQPLNAMTITKDRFEADLRWLKEAGYTTVLPRELAAGEPLPAKAVLITFDDGYASNYQLAFPLLQALDMKAAIAVVGRGVDSDDPLYLTWEMCREMDRSGLVEIGCHSYDLHNLDQRGGLFIDDGPNGIQRIPGETEEHFHQRVDRDLTENMEGIRTHLGKPATFFAYPFGVTEPWADGFLRDHFSLTLTTREGRCDPAGGLYDLPRLAVTMDRSAQACFSLKTNILLFIKELKL</sequence>
<dbReference type="SUPFAM" id="SSF88713">
    <property type="entry name" value="Glycoside hydrolase/deacetylase"/>
    <property type="match status" value="1"/>
</dbReference>
<comment type="subcellular location">
    <subcellularLocation>
        <location evidence="1">Secreted</location>
    </subcellularLocation>
</comment>